<proteinExistence type="inferred from homology"/>
<dbReference type="AlphaFoldDB" id="A0A023B6V3"/>
<evidence type="ECO:0000259" key="3">
    <source>
        <dbReference type="PROSITE" id="PS50862"/>
    </source>
</evidence>
<reference evidence="4" key="1">
    <citation type="submission" date="2013-12" db="EMBL/GenBank/DDBJ databases">
        <authorList>
            <person name="Omoto C.K."/>
            <person name="Sibley D."/>
            <person name="Venepally P."/>
            <person name="Hadjithomas M."/>
            <person name="Karamycheva S."/>
            <person name="Brunk B."/>
            <person name="Roos D."/>
            <person name="Caler E."/>
            <person name="Lorenzi H."/>
        </authorList>
    </citation>
    <scope>NUCLEOTIDE SEQUENCE</scope>
</reference>
<dbReference type="GO" id="GO:0003723">
    <property type="term" value="F:RNA binding"/>
    <property type="evidence" value="ECO:0007669"/>
    <property type="project" value="TreeGrafter"/>
</dbReference>
<dbReference type="Pfam" id="PF13393">
    <property type="entry name" value="tRNA-synt_His"/>
    <property type="match status" value="1"/>
</dbReference>
<dbReference type="EC" id="6.1.1.21" evidence="4"/>
<evidence type="ECO:0000256" key="1">
    <source>
        <dbReference type="ARBA" id="ARBA00008226"/>
    </source>
</evidence>
<dbReference type="RefSeq" id="XP_011130478.1">
    <property type="nucleotide sequence ID" value="XM_011132176.1"/>
</dbReference>
<dbReference type="PANTHER" id="PTHR11476:SF7">
    <property type="entry name" value="HISTIDINE--TRNA LIGASE"/>
    <property type="match status" value="1"/>
</dbReference>
<evidence type="ECO:0000313" key="4">
    <source>
        <dbReference type="EMBL" id="EZG66806.1"/>
    </source>
</evidence>
<accession>A0A023B6V3</accession>
<protein>
    <submittedName>
        <fullName evidence="4">Histidyl-tRNA synthetase</fullName>
        <ecNumber evidence="4">6.1.1.21</ecNumber>
    </submittedName>
</protein>
<dbReference type="CDD" id="cd00773">
    <property type="entry name" value="HisRS-like_core"/>
    <property type="match status" value="1"/>
</dbReference>
<dbReference type="PANTHER" id="PTHR11476">
    <property type="entry name" value="HISTIDYL-TRNA SYNTHETASE"/>
    <property type="match status" value="1"/>
</dbReference>
<dbReference type="InterPro" id="IPR045864">
    <property type="entry name" value="aa-tRNA-synth_II/BPL/LPL"/>
</dbReference>
<feature type="region of interest" description="Disordered" evidence="2">
    <location>
        <begin position="1"/>
        <end position="46"/>
    </location>
</feature>
<name>A0A023B6V3_GRENI</name>
<dbReference type="GO" id="GO:0004821">
    <property type="term" value="F:histidine-tRNA ligase activity"/>
    <property type="evidence" value="ECO:0007669"/>
    <property type="project" value="UniProtKB-EC"/>
</dbReference>
<dbReference type="GO" id="GO:0006427">
    <property type="term" value="P:histidyl-tRNA aminoacylation"/>
    <property type="evidence" value="ECO:0007669"/>
    <property type="project" value="TreeGrafter"/>
</dbReference>
<keyword evidence="5" id="KW-1185">Reference proteome</keyword>
<organism evidence="4 5">
    <name type="scientific">Gregarina niphandrodes</name>
    <name type="common">Septate eugregarine</name>
    <dbReference type="NCBI Taxonomy" id="110365"/>
    <lineage>
        <taxon>Eukaryota</taxon>
        <taxon>Sar</taxon>
        <taxon>Alveolata</taxon>
        <taxon>Apicomplexa</taxon>
        <taxon>Conoidasida</taxon>
        <taxon>Gregarinasina</taxon>
        <taxon>Eugregarinorida</taxon>
        <taxon>Gregarinidae</taxon>
        <taxon>Gregarina</taxon>
    </lineage>
</organism>
<dbReference type="PROSITE" id="PS50862">
    <property type="entry name" value="AA_TRNA_LIGASE_II"/>
    <property type="match status" value="1"/>
</dbReference>
<sequence>MAALNPIKAAESTPSKGAESAPDAGANGSGSGFDGNGQETTSGTAMSAPVAELLSREFREEWTEVPIDLAVAARRELLVMRQEWLQALLDTCVVIELTASSIGGCTFQPSVSHSDNLKTLLLTLRNMFEDSKVSRSKNKVLDAVSARWLHGMANYQSKLHELDKTVKAELEDKSVSVPADIRVAEYQRVRSSVICVGQFLASSSKAFFDLMLDTVPSTEAAEVYELVLNGVDSKCLEDAAVGAFKESVAETPLRFRECLEEAKQLVANTSPETGALGAALSFHKICAWMHHVTAVYLDRQKIETWNKGISKAPKKKLSLKFGKGISRYAERKIAKSRFEDLIDLEECIATCNTVIGRKPKVAKGCVDYGPEKMRIRESVFAHITHIFKIYGAVPIDTPVFELKEVLTNKYGEDSKLIYDMKDQGGEQLSLRYDLTVPFARYCATNNVDRIKRYHIGKVYRRDEPQLAKGRYREFYQCDIDFAGVAGLMKPDAEILTMLCHVLSTLRKVVGAFRIKVSHRLLLDGMMEFAGVPNKLIRAISSAIDKLDKEPWSEVRKEMVEAKNLNPEVADRLETLVQFSGTISETCVQLRAIPGLAQNKNSACVAALDFNTSLARGLDYYTGLIYEAVLIGDNKVGSIAAGGRYDKLIGMFSGKSIPAVGVSVGIERVFRMIEESCEITETSILLKETKEMVVLPKAECYITTIGDVDEKVVLSLIAKLRCHEIIATYNTKGKINFKKDWPTMLDYKCYVGLIIAQDEWEKEQQVQVKVLQTDGKSKDYKLSEEEALQMTKSVVDQARKRSLTSLLYSTFDMTG</sequence>
<dbReference type="Proteomes" id="UP000019763">
    <property type="component" value="Unassembled WGS sequence"/>
</dbReference>
<evidence type="ECO:0000313" key="5">
    <source>
        <dbReference type="Proteomes" id="UP000019763"/>
    </source>
</evidence>
<evidence type="ECO:0000256" key="2">
    <source>
        <dbReference type="SAM" id="MobiDB-lite"/>
    </source>
</evidence>
<dbReference type="GO" id="GO:0005739">
    <property type="term" value="C:mitochondrion"/>
    <property type="evidence" value="ECO:0007669"/>
    <property type="project" value="TreeGrafter"/>
</dbReference>
<dbReference type="InterPro" id="IPR006195">
    <property type="entry name" value="aa-tRNA-synth_II"/>
</dbReference>
<comment type="caution">
    <text evidence="4">The sequence shown here is derived from an EMBL/GenBank/DDBJ whole genome shotgun (WGS) entry which is preliminary data.</text>
</comment>
<comment type="similarity">
    <text evidence="1">Belongs to the class-II aminoacyl-tRNA synthetase family.</text>
</comment>
<feature type="domain" description="Aminoacyl-transfer RNA synthetases class-II family profile" evidence="3">
    <location>
        <begin position="357"/>
        <end position="695"/>
    </location>
</feature>
<dbReference type="EMBL" id="AFNH02000564">
    <property type="protein sequence ID" value="EZG66806.1"/>
    <property type="molecule type" value="Genomic_DNA"/>
</dbReference>
<gene>
    <name evidence="4" type="ORF">GNI_075440</name>
</gene>
<dbReference type="VEuPathDB" id="CryptoDB:GNI_075440"/>
<dbReference type="GO" id="GO:0032543">
    <property type="term" value="P:mitochondrial translation"/>
    <property type="evidence" value="ECO:0007669"/>
    <property type="project" value="TreeGrafter"/>
</dbReference>
<dbReference type="InterPro" id="IPR041715">
    <property type="entry name" value="HisRS-like_core"/>
</dbReference>
<dbReference type="Gene3D" id="3.30.930.10">
    <property type="entry name" value="Bira Bifunctional Protein, Domain 2"/>
    <property type="match status" value="1"/>
</dbReference>
<keyword evidence="4" id="KW-0436">Ligase</keyword>
<dbReference type="eggNOG" id="KOG1936">
    <property type="taxonomic scope" value="Eukaryota"/>
</dbReference>
<dbReference type="OrthoDB" id="1906957at2759"/>
<dbReference type="GO" id="GO:0005829">
    <property type="term" value="C:cytosol"/>
    <property type="evidence" value="ECO:0007669"/>
    <property type="project" value="TreeGrafter"/>
</dbReference>
<dbReference type="SUPFAM" id="SSF55681">
    <property type="entry name" value="Class II aaRS and biotin synthetases"/>
    <property type="match status" value="1"/>
</dbReference>
<dbReference type="GeneID" id="22912764"/>